<evidence type="ECO:0000313" key="3">
    <source>
        <dbReference type="EMBL" id="KAK4518772.1"/>
    </source>
</evidence>
<name>A0AAN7DKR2_9FUNG</name>
<dbReference type="RefSeq" id="XP_064685438.1">
    <property type="nucleotide sequence ID" value="XM_064828236.1"/>
</dbReference>
<proteinExistence type="predicted"/>
<dbReference type="SUPFAM" id="SSF54160">
    <property type="entry name" value="Chromo domain-like"/>
    <property type="match status" value="1"/>
</dbReference>
<accession>A0AAN7DKR2</accession>
<gene>
    <name evidence="3" type="ORF">ATC70_008994</name>
</gene>
<evidence type="ECO:0000313" key="4">
    <source>
        <dbReference type="Proteomes" id="UP001304243"/>
    </source>
</evidence>
<feature type="compositionally biased region" description="Basic residues" evidence="1">
    <location>
        <begin position="244"/>
        <end position="254"/>
    </location>
</feature>
<reference evidence="3 4" key="1">
    <citation type="submission" date="2022-11" db="EMBL/GenBank/DDBJ databases">
        <title>Mucor velutinosus strain NIH1002 WGS.</title>
        <authorList>
            <person name="Subramanian P."/>
            <person name="Mullikin J.C."/>
            <person name="Segre J.A."/>
            <person name="Zelazny A.M."/>
        </authorList>
    </citation>
    <scope>NUCLEOTIDE SEQUENCE [LARGE SCALE GENOMIC DNA]</scope>
    <source>
        <strain evidence="3 4">NIH1002</strain>
    </source>
</reference>
<evidence type="ECO:0000259" key="2">
    <source>
        <dbReference type="PROSITE" id="PS50013"/>
    </source>
</evidence>
<dbReference type="SMART" id="SM00298">
    <property type="entry name" value="CHROMO"/>
    <property type="match status" value="1"/>
</dbReference>
<dbReference type="PROSITE" id="PS50013">
    <property type="entry name" value="CHROMO_2"/>
    <property type="match status" value="1"/>
</dbReference>
<evidence type="ECO:0000256" key="1">
    <source>
        <dbReference type="SAM" id="MobiDB-lite"/>
    </source>
</evidence>
<dbReference type="Gene3D" id="2.40.50.40">
    <property type="match status" value="1"/>
</dbReference>
<organism evidence="3 4">
    <name type="scientific">Mucor velutinosus</name>
    <dbReference type="NCBI Taxonomy" id="708070"/>
    <lineage>
        <taxon>Eukaryota</taxon>
        <taxon>Fungi</taxon>
        <taxon>Fungi incertae sedis</taxon>
        <taxon>Mucoromycota</taxon>
        <taxon>Mucoromycotina</taxon>
        <taxon>Mucoromycetes</taxon>
        <taxon>Mucorales</taxon>
        <taxon>Mucorineae</taxon>
        <taxon>Mucoraceae</taxon>
        <taxon>Mucor</taxon>
    </lineage>
</organism>
<sequence>MCGNDTHNWDDRVPIVQLALNMKVKERTASTPFSLMFARQVNINPNPNKLNLNGRPALSIQELQQRIEHMNTIVFPALQERTQRLAEEYNKRMDKRRYILPELAFDSPVMVRLEEGRSSKLAPLYAGPYFVVKRTQAGNYILKDETNSLMHREYTPSELKPVNIDETTIEDEIFEVEDIRDHRYRDDDEIEYLVKWAGYSERENEYITADLFSSPIPIKKYWEKVKLNKELQHQRHAPLPTNKRPSKQAGNKRKAGTDHTSRENTRRKH</sequence>
<dbReference type="Pfam" id="PF00385">
    <property type="entry name" value="Chromo"/>
    <property type="match status" value="1"/>
</dbReference>
<feature type="region of interest" description="Disordered" evidence="1">
    <location>
        <begin position="231"/>
        <end position="269"/>
    </location>
</feature>
<dbReference type="InterPro" id="IPR000953">
    <property type="entry name" value="Chromo/chromo_shadow_dom"/>
</dbReference>
<dbReference type="EMBL" id="JASEJX010000012">
    <property type="protein sequence ID" value="KAK4518772.1"/>
    <property type="molecule type" value="Genomic_DNA"/>
</dbReference>
<comment type="caution">
    <text evidence="3">The sequence shown here is derived from an EMBL/GenBank/DDBJ whole genome shotgun (WGS) entry which is preliminary data.</text>
</comment>
<dbReference type="InterPro" id="IPR016197">
    <property type="entry name" value="Chromo-like_dom_sf"/>
</dbReference>
<dbReference type="AlphaFoldDB" id="A0AAN7DKR2"/>
<dbReference type="InterPro" id="IPR023780">
    <property type="entry name" value="Chromo_domain"/>
</dbReference>
<dbReference type="GeneID" id="89952680"/>
<feature type="compositionally biased region" description="Basic and acidic residues" evidence="1">
    <location>
        <begin position="255"/>
        <end position="269"/>
    </location>
</feature>
<protein>
    <recommendedName>
        <fullName evidence="2">Chromo domain-containing protein</fullName>
    </recommendedName>
</protein>
<keyword evidence="4" id="KW-1185">Reference proteome</keyword>
<feature type="domain" description="Chromo" evidence="2">
    <location>
        <begin position="174"/>
        <end position="233"/>
    </location>
</feature>
<dbReference type="Proteomes" id="UP001304243">
    <property type="component" value="Unassembled WGS sequence"/>
</dbReference>